<gene>
    <name evidence="2" type="ordered locus">HCH_03732</name>
</gene>
<dbReference type="EMBL" id="CP000155">
    <property type="protein sequence ID" value="ABC30466.1"/>
    <property type="molecule type" value="Genomic_DNA"/>
</dbReference>
<feature type="transmembrane region" description="Helical" evidence="1">
    <location>
        <begin position="83"/>
        <end position="104"/>
    </location>
</feature>
<keyword evidence="1" id="KW-1133">Transmembrane helix</keyword>
<feature type="transmembrane region" description="Helical" evidence="1">
    <location>
        <begin position="33"/>
        <end position="51"/>
    </location>
</feature>
<organism evidence="2 3">
    <name type="scientific">Hahella chejuensis (strain KCTC 2396)</name>
    <dbReference type="NCBI Taxonomy" id="349521"/>
    <lineage>
        <taxon>Bacteria</taxon>
        <taxon>Pseudomonadati</taxon>
        <taxon>Pseudomonadota</taxon>
        <taxon>Gammaproteobacteria</taxon>
        <taxon>Oceanospirillales</taxon>
        <taxon>Hahellaceae</taxon>
        <taxon>Hahella</taxon>
    </lineage>
</organism>
<proteinExistence type="predicted"/>
<accession>Q2SFV8</accession>
<evidence type="ECO:0000256" key="1">
    <source>
        <dbReference type="SAM" id="Phobius"/>
    </source>
</evidence>
<protein>
    <submittedName>
        <fullName evidence="2">Uncharacterized protein</fullName>
    </submittedName>
</protein>
<sequence>MPKGIKVISIINTVFLLLNLVLVIIVADDLSRYVLMANCVAWTLCGPLLWVRSKYVWMLARPLIYGWALLTVFGMLMGDWASLLISLITGIPFLVYIIGVRGYLNEDHVRAYFGVPPSEVKTTQEDETAPA</sequence>
<dbReference type="HOGENOM" id="CLU_1924624_0_0_6"/>
<feature type="transmembrane region" description="Helical" evidence="1">
    <location>
        <begin position="7"/>
        <end position="27"/>
    </location>
</feature>
<keyword evidence="1" id="KW-0812">Transmembrane</keyword>
<feature type="transmembrane region" description="Helical" evidence="1">
    <location>
        <begin position="58"/>
        <end position="77"/>
    </location>
</feature>
<dbReference type="AlphaFoldDB" id="Q2SFV8"/>
<dbReference type="Proteomes" id="UP000000238">
    <property type="component" value="Chromosome"/>
</dbReference>
<dbReference type="OrthoDB" id="6196689at2"/>
<keyword evidence="1" id="KW-0472">Membrane</keyword>
<reference evidence="2 3" key="1">
    <citation type="journal article" date="2005" name="Nucleic Acids Res.">
        <title>Genomic blueprint of Hahella chejuensis, a marine microbe producing an algicidal agent.</title>
        <authorList>
            <person name="Jeong H."/>
            <person name="Yim J.H."/>
            <person name="Lee C."/>
            <person name="Choi S.-H."/>
            <person name="Park Y.K."/>
            <person name="Yoon S.H."/>
            <person name="Hur C.-G."/>
            <person name="Kang H.-Y."/>
            <person name="Kim D."/>
            <person name="Lee H.H."/>
            <person name="Park K.H."/>
            <person name="Park S.-H."/>
            <person name="Park H.-S."/>
            <person name="Lee H.K."/>
            <person name="Oh T.K."/>
            <person name="Kim J.F."/>
        </authorList>
    </citation>
    <scope>NUCLEOTIDE SEQUENCE [LARGE SCALE GENOMIC DNA]</scope>
    <source>
        <strain evidence="2 3">KCTC 2396</strain>
    </source>
</reference>
<keyword evidence="3" id="KW-1185">Reference proteome</keyword>
<dbReference type="KEGG" id="hch:HCH_03732"/>
<dbReference type="RefSeq" id="WP_011397534.1">
    <property type="nucleotide sequence ID" value="NC_007645.1"/>
</dbReference>
<evidence type="ECO:0000313" key="3">
    <source>
        <dbReference type="Proteomes" id="UP000000238"/>
    </source>
</evidence>
<name>Q2SFV8_HAHCH</name>
<evidence type="ECO:0000313" key="2">
    <source>
        <dbReference type="EMBL" id="ABC30466.1"/>
    </source>
</evidence>